<dbReference type="Proteomes" id="UP000050969">
    <property type="component" value="Unassembled WGS sequence"/>
</dbReference>
<dbReference type="OrthoDB" id="2361267at2"/>
<reference evidence="1 2" key="1">
    <citation type="journal article" date="2015" name="Genome Announc.">
        <title>Expanding the biotechnology potential of lactobacilli through comparative genomics of 213 strains and associated genera.</title>
        <authorList>
            <person name="Sun Z."/>
            <person name="Harris H.M."/>
            <person name="McCann A."/>
            <person name="Guo C."/>
            <person name="Argimon S."/>
            <person name="Zhang W."/>
            <person name="Yang X."/>
            <person name="Jeffery I.B."/>
            <person name="Cooney J.C."/>
            <person name="Kagawa T.F."/>
            <person name="Liu W."/>
            <person name="Song Y."/>
            <person name="Salvetti E."/>
            <person name="Wrobel A."/>
            <person name="Rasinkangas P."/>
            <person name="Parkhill J."/>
            <person name="Rea M.C."/>
            <person name="O'Sullivan O."/>
            <person name="Ritari J."/>
            <person name="Douillard F.P."/>
            <person name="Paul Ross R."/>
            <person name="Yang R."/>
            <person name="Briner A.E."/>
            <person name="Felis G.E."/>
            <person name="de Vos W.M."/>
            <person name="Barrangou R."/>
            <person name="Klaenhammer T.R."/>
            <person name="Caufield P.W."/>
            <person name="Cui Y."/>
            <person name="Zhang H."/>
            <person name="O'Toole P.W."/>
        </authorList>
    </citation>
    <scope>NUCLEOTIDE SEQUENCE [LARGE SCALE GENOMIC DNA]</scope>
    <source>
        <strain evidence="1 2">DSM 24301</strain>
    </source>
</reference>
<proteinExistence type="predicted"/>
<protein>
    <submittedName>
        <fullName evidence="1">Uncharacterized protein</fullName>
    </submittedName>
</protein>
<comment type="caution">
    <text evidence="1">The sequence shown here is derived from an EMBL/GenBank/DDBJ whole genome shotgun (WGS) entry which is preliminary data.</text>
</comment>
<keyword evidence="2" id="KW-1185">Reference proteome</keyword>
<sequence length="103" mass="12108">MTYDEFIAYLRQNSRIIDDFISKATTYMNTQNEQQEPEQRRAAMDIEFAVDGMRRQFTSDLYTNLHGKIARDHVNDEAAWIAYLEENDILDSVSESVAEMEFE</sequence>
<organism evidence="1 2">
    <name type="scientific">Lacticaseibacillus saniviri JCM 17471 = DSM 24301</name>
    <dbReference type="NCBI Taxonomy" id="1293598"/>
    <lineage>
        <taxon>Bacteria</taxon>
        <taxon>Bacillati</taxon>
        <taxon>Bacillota</taxon>
        <taxon>Bacilli</taxon>
        <taxon>Lactobacillales</taxon>
        <taxon>Lactobacillaceae</taxon>
        <taxon>Lacticaseibacillus</taxon>
    </lineage>
</organism>
<dbReference type="RefSeq" id="WP_054777235.1">
    <property type="nucleotide sequence ID" value="NZ_BBBX01000009.1"/>
</dbReference>
<dbReference type="PATRIC" id="fig|1293598.4.peg.888"/>
<gene>
    <name evidence="1" type="ORF">IV56_GL000840</name>
</gene>
<accession>A0A0R2N474</accession>
<dbReference type="EMBL" id="JQCE01000004">
    <property type="protein sequence ID" value="KRO18563.1"/>
    <property type="molecule type" value="Genomic_DNA"/>
</dbReference>
<evidence type="ECO:0000313" key="2">
    <source>
        <dbReference type="Proteomes" id="UP000050969"/>
    </source>
</evidence>
<dbReference type="AlphaFoldDB" id="A0A0R2N474"/>
<name>A0A0R2N474_9LACO</name>
<evidence type="ECO:0000313" key="1">
    <source>
        <dbReference type="EMBL" id="KRO18563.1"/>
    </source>
</evidence>